<dbReference type="RefSeq" id="WP_252435194.1">
    <property type="nucleotide sequence ID" value="NZ_JAGSOV010000003.1"/>
</dbReference>
<dbReference type="PANTHER" id="PTHR43818:SF11">
    <property type="entry name" value="BCDNA.GH03377"/>
    <property type="match status" value="1"/>
</dbReference>
<organism evidence="4 5">
    <name type="scientific">Pseudonocardia humida</name>
    <dbReference type="NCBI Taxonomy" id="2800819"/>
    <lineage>
        <taxon>Bacteria</taxon>
        <taxon>Bacillati</taxon>
        <taxon>Actinomycetota</taxon>
        <taxon>Actinomycetes</taxon>
        <taxon>Pseudonocardiales</taxon>
        <taxon>Pseudonocardiaceae</taxon>
        <taxon>Pseudonocardia</taxon>
    </lineage>
</organism>
<dbReference type="EMBL" id="JAGSOV010000003">
    <property type="protein sequence ID" value="MCO1653558.1"/>
    <property type="molecule type" value="Genomic_DNA"/>
</dbReference>
<evidence type="ECO:0000259" key="2">
    <source>
        <dbReference type="Pfam" id="PF01408"/>
    </source>
</evidence>
<reference evidence="4" key="1">
    <citation type="submission" date="2021-04" db="EMBL/GenBank/DDBJ databases">
        <title>Pseudonocardia sp. nov., isolated from sandy soil of mangrove forest.</title>
        <authorList>
            <person name="Zan Z."/>
            <person name="Huang R."/>
            <person name="Liu W."/>
        </authorList>
    </citation>
    <scope>NUCLEOTIDE SEQUENCE</scope>
    <source>
        <strain evidence="4">S2-4</strain>
    </source>
</reference>
<comment type="caution">
    <text evidence="4">The sequence shown here is derived from an EMBL/GenBank/DDBJ whole genome shotgun (WGS) entry which is preliminary data.</text>
</comment>
<dbReference type="InterPro" id="IPR000683">
    <property type="entry name" value="Gfo/Idh/MocA-like_OxRdtase_N"/>
</dbReference>
<evidence type="ECO:0000259" key="3">
    <source>
        <dbReference type="Pfam" id="PF22725"/>
    </source>
</evidence>
<evidence type="ECO:0000313" key="5">
    <source>
        <dbReference type="Proteomes" id="UP001165283"/>
    </source>
</evidence>
<evidence type="ECO:0000256" key="1">
    <source>
        <dbReference type="ARBA" id="ARBA00023002"/>
    </source>
</evidence>
<accession>A0ABT0ZS62</accession>
<dbReference type="Pfam" id="PF01408">
    <property type="entry name" value="GFO_IDH_MocA"/>
    <property type="match status" value="1"/>
</dbReference>
<keyword evidence="1" id="KW-0560">Oxidoreductase</keyword>
<dbReference type="InterPro" id="IPR050463">
    <property type="entry name" value="Gfo/Idh/MocA_oxidrdct_glycsds"/>
</dbReference>
<keyword evidence="5" id="KW-1185">Reference proteome</keyword>
<name>A0ABT0ZS62_9PSEU</name>
<proteinExistence type="predicted"/>
<dbReference type="PANTHER" id="PTHR43818">
    <property type="entry name" value="BCDNA.GH03377"/>
    <property type="match status" value="1"/>
</dbReference>
<sequence length="384" mass="41155">MVGYAFMGAAHSQAWRTAGRFFDLPVEPDMAVLCGRDGDATRSAAAKLGWRSVETDWKQLLTRDDVQLIDICTPGDTHAEIAIAALDAGKHVLCEKPLANTVDEARAMVAAAERARARGVHSMVGFNYRRVPAIALARQLIAQGRIGEVRHVRGTYLQDWIVDPEFPLVWRLQKDKAGSGALGDIGAHVIDLAQFVTGDRLTGVSALTETFVKQRPLPAASSGLSASGSTERGEVTVDDTALFIGRFGGGAVAGFEATRFATGRKNALRLEVNGSAGSLAFDFEAMNELSFFDGAEDPATAGFRRILVTEPTHPYAGAWWPPGHGLGYEHTFTHEIADLLRDLGTGAEPSPSFADGLQVQLVLDAVARSAEAGSGWQRIEEVND</sequence>
<gene>
    <name evidence="4" type="ORF">KDL28_00665</name>
</gene>
<dbReference type="InterPro" id="IPR055170">
    <property type="entry name" value="GFO_IDH_MocA-like_dom"/>
</dbReference>
<feature type="domain" description="Gfo/Idh/MocA-like oxidoreductase N-terminal" evidence="2">
    <location>
        <begin position="1"/>
        <end position="117"/>
    </location>
</feature>
<dbReference type="Pfam" id="PF22725">
    <property type="entry name" value="GFO_IDH_MocA_C3"/>
    <property type="match status" value="1"/>
</dbReference>
<evidence type="ECO:0000313" key="4">
    <source>
        <dbReference type="EMBL" id="MCO1653558.1"/>
    </source>
</evidence>
<dbReference type="InterPro" id="IPR036291">
    <property type="entry name" value="NAD(P)-bd_dom_sf"/>
</dbReference>
<dbReference type="SUPFAM" id="SSF55347">
    <property type="entry name" value="Glyceraldehyde-3-phosphate dehydrogenase-like, C-terminal domain"/>
    <property type="match status" value="1"/>
</dbReference>
<dbReference type="Gene3D" id="3.40.50.720">
    <property type="entry name" value="NAD(P)-binding Rossmann-like Domain"/>
    <property type="match status" value="1"/>
</dbReference>
<protein>
    <submittedName>
        <fullName evidence="4">Gfo/Idh/MocA family oxidoreductase</fullName>
    </submittedName>
</protein>
<feature type="domain" description="GFO/IDH/MocA-like oxidoreductase" evidence="3">
    <location>
        <begin position="136"/>
        <end position="279"/>
    </location>
</feature>
<dbReference type="SUPFAM" id="SSF51735">
    <property type="entry name" value="NAD(P)-binding Rossmann-fold domains"/>
    <property type="match status" value="1"/>
</dbReference>
<dbReference type="Proteomes" id="UP001165283">
    <property type="component" value="Unassembled WGS sequence"/>
</dbReference>
<dbReference type="Gene3D" id="3.30.360.10">
    <property type="entry name" value="Dihydrodipicolinate Reductase, domain 2"/>
    <property type="match status" value="1"/>
</dbReference>